<dbReference type="InterPro" id="IPR011047">
    <property type="entry name" value="Quinoprotein_ADH-like_sf"/>
</dbReference>
<dbReference type="InterPro" id="IPR015943">
    <property type="entry name" value="WD40/YVTN_repeat-like_dom_sf"/>
</dbReference>
<evidence type="ECO:0000259" key="2">
    <source>
        <dbReference type="Pfam" id="PF13360"/>
    </source>
</evidence>
<protein>
    <submittedName>
        <fullName evidence="3">3',5'-cyclic AMP phosphodiesterase CpdA</fullName>
    </submittedName>
</protein>
<reference evidence="3" key="1">
    <citation type="journal article" name="DNA Res.">
        <title>The physiological potential of anammox bacteria as revealed by their core genome structure.</title>
        <authorList>
            <person name="Okubo T."/>
            <person name="Toyoda A."/>
            <person name="Fukuhara K."/>
            <person name="Uchiyama I."/>
            <person name="Harigaya Y."/>
            <person name="Kuroiwa M."/>
            <person name="Suzuki T."/>
            <person name="Murakami Y."/>
            <person name="Suwa Y."/>
            <person name="Takami H."/>
        </authorList>
    </citation>
    <scope>NUCLEOTIDE SEQUENCE</scope>
    <source>
        <strain evidence="3">317325-2</strain>
    </source>
</reference>
<evidence type="ECO:0000313" key="4">
    <source>
        <dbReference type="Proteomes" id="UP000662873"/>
    </source>
</evidence>
<dbReference type="InterPro" id="IPR029052">
    <property type="entry name" value="Metallo-depent_PP-like"/>
</dbReference>
<dbReference type="PANTHER" id="PTHR34512:SF30">
    <property type="entry name" value="OUTER MEMBRANE PROTEIN ASSEMBLY FACTOR BAMB"/>
    <property type="match status" value="1"/>
</dbReference>
<dbReference type="KEGG" id="npy:NPRO_03380"/>
<dbReference type="Pfam" id="PF00149">
    <property type="entry name" value="Metallophos"/>
    <property type="match status" value="1"/>
</dbReference>
<dbReference type="Pfam" id="PF13360">
    <property type="entry name" value="PQQ_2"/>
    <property type="match status" value="2"/>
</dbReference>
<dbReference type="SMART" id="SM00564">
    <property type="entry name" value="PQQ"/>
    <property type="match status" value="7"/>
</dbReference>
<sequence>MRPAVPTFAYFSDTHVSLKRNVAECRALMEEIEGVVRPSLAINGGDVVDYGWKGEYDSYDSVLSGLPFRTHHIPGNHDVRWAGLGLKIFSERVGAPYRSFDWEGCHFALLDSTVPLSHWGHFESEMLRWLEDDLDRVGRRTPVFLATHHWVGRDQVMADNESALRKVIEPYNVKIVLTGHGHNDLLWRWDGFLCTMNKGLYQGSYQKVEVDRESGEIRLYRRTLEKPQLRLLAAVNLASDREKRKVWHVSPSEYEAGAPLTAPPDASEFRWNAGNWKPIESRSLGTEGLSPGVHLLSLRAGQEGQAESFPIRVNSKSAFFRSRWERKLSGGVMSHLLIAEGSLFVSAMDGAVYRLRASDGALEWRAKTGGYCHSSPRICAGTLVVGSADGFVYGLDPKDGAVLWKHPTQGPMYGSAAFARGVAAIGGGDGRIYGIEPKTGKETWRFELPPGDTAFVQSPAAADGERFYFGSWDKHLYALDALTGKQLWRRLCTQSTFAFSPAIGGPAVAQNRVLVPANGNELYCFDAASGEPLWKAASPGDKFGYSGPQIDGGRVFIGCLGDKGEVRCVSLEEGKELWAAATGQVIYDSTPAVSEGIVSVGSVSGALWGIDAASGAIVGSFQFPTGHFLSSPAMDGRAVYAATYSDWVMRLDFS</sequence>
<dbReference type="Proteomes" id="UP000662873">
    <property type="component" value="Chromosome"/>
</dbReference>
<feature type="domain" description="Calcineurin-like phosphoesterase" evidence="1">
    <location>
        <begin position="7"/>
        <end position="183"/>
    </location>
</feature>
<dbReference type="AlphaFoldDB" id="A0A809R575"/>
<evidence type="ECO:0000313" key="3">
    <source>
        <dbReference type="EMBL" id="BBO22743.1"/>
    </source>
</evidence>
<dbReference type="InterPro" id="IPR002372">
    <property type="entry name" value="PQQ_rpt_dom"/>
</dbReference>
<feature type="domain" description="Pyrrolo-quinoline quinone repeat" evidence="2">
    <location>
        <begin position="392"/>
        <end position="493"/>
    </location>
</feature>
<dbReference type="GO" id="GO:0016787">
    <property type="term" value="F:hydrolase activity"/>
    <property type="evidence" value="ECO:0007669"/>
    <property type="project" value="InterPro"/>
</dbReference>
<evidence type="ECO:0000259" key="1">
    <source>
        <dbReference type="Pfam" id="PF00149"/>
    </source>
</evidence>
<feature type="domain" description="Pyrrolo-quinoline quinone repeat" evidence="2">
    <location>
        <begin position="563"/>
        <end position="652"/>
    </location>
</feature>
<dbReference type="PANTHER" id="PTHR34512">
    <property type="entry name" value="CELL SURFACE PROTEIN"/>
    <property type="match status" value="1"/>
</dbReference>
<dbReference type="InterPro" id="IPR018391">
    <property type="entry name" value="PQQ_b-propeller_rpt"/>
</dbReference>
<dbReference type="InterPro" id="IPR004843">
    <property type="entry name" value="Calcineurin-like_PHP"/>
</dbReference>
<accession>A0A809R575</accession>
<gene>
    <name evidence="3" type="ORF">NPRO_03380</name>
</gene>
<name>A0A809R575_9BACT</name>
<dbReference type="EMBL" id="AP021858">
    <property type="protein sequence ID" value="BBO22743.1"/>
    <property type="molecule type" value="Genomic_DNA"/>
</dbReference>
<proteinExistence type="predicted"/>
<organism evidence="3 4">
    <name type="scientific">Candidatus Nitrosymbiomonas proteolyticus</name>
    <dbReference type="NCBI Taxonomy" id="2608984"/>
    <lineage>
        <taxon>Bacteria</taxon>
        <taxon>Bacillati</taxon>
        <taxon>Armatimonadota</taxon>
        <taxon>Armatimonadota incertae sedis</taxon>
        <taxon>Candidatus Nitrosymbiomonas</taxon>
    </lineage>
</organism>
<dbReference type="Gene3D" id="3.60.21.10">
    <property type="match status" value="1"/>
</dbReference>
<dbReference type="SUPFAM" id="SSF56300">
    <property type="entry name" value="Metallo-dependent phosphatases"/>
    <property type="match status" value="1"/>
</dbReference>
<dbReference type="SUPFAM" id="SSF50998">
    <property type="entry name" value="Quinoprotein alcohol dehydrogenase-like"/>
    <property type="match status" value="1"/>
</dbReference>
<dbReference type="Gene3D" id="2.130.10.10">
    <property type="entry name" value="YVTN repeat-like/Quinoprotein amine dehydrogenase"/>
    <property type="match status" value="2"/>
</dbReference>